<dbReference type="AlphaFoldDB" id="A0A9X4XFP6"/>
<evidence type="ECO:0000313" key="1">
    <source>
        <dbReference type="EMBL" id="MTK22519.1"/>
    </source>
</evidence>
<name>A0A9X4XFP6_9FIRM</name>
<comment type="caution">
    <text evidence="1">The sequence shown here is derived from an EMBL/GenBank/DDBJ whole genome shotgun (WGS) entry which is preliminary data.</text>
</comment>
<proteinExistence type="predicted"/>
<gene>
    <name evidence="1" type="ORF">GMA92_13970</name>
</gene>
<accession>A0A9X4XFP6</accession>
<evidence type="ECO:0000313" key="2">
    <source>
        <dbReference type="Proteomes" id="UP000487649"/>
    </source>
</evidence>
<reference evidence="1 2" key="1">
    <citation type="journal article" date="2019" name="Nat. Med.">
        <title>A library of human gut bacterial isolates paired with longitudinal multiomics data enables mechanistic microbiome research.</title>
        <authorList>
            <person name="Poyet M."/>
            <person name="Groussin M."/>
            <person name="Gibbons S.M."/>
            <person name="Avila-Pacheco J."/>
            <person name="Jiang X."/>
            <person name="Kearney S.M."/>
            <person name="Perrotta A.R."/>
            <person name="Berdy B."/>
            <person name="Zhao S."/>
            <person name="Lieberman T.D."/>
            <person name="Swanson P.K."/>
            <person name="Smith M."/>
            <person name="Roesemann S."/>
            <person name="Alexander J.E."/>
            <person name="Rich S.A."/>
            <person name="Livny J."/>
            <person name="Vlamakis H."/>
            <person name="Clish C."/>
            <person name="Bullock K."/>
            <person name="Deik A."/>
            <person name="Scott J."/>
            <person name="Pierce K.A."/>
            <person name="Xavier R.J."/>
            <person name="Alm E.J."/>
        </authorList>
    </citation>
    <scope>NUCLEOTIDE SEQUENCE [LARGE SCALE GENOMIC DNA]</scope>
    <source>
        <strain evidence="1 2">BIOML-A198</strain>
    </source>
</reference>
<organism evidence="1 2">
    <name type="scientific">Turicibacter sanguinis</name>
    <dbReference type="NCBI Taxonomy" id="154288"/>
    <lineage>
        <taxon>Bacteria</taxon>
        <taxon>Bacillati</taxon>
        <taxon>Bacillota</taxon>
        <taxon>Erysipelotrichia</taxon>
        <taxon>Erysipelotrichales</taxon>
        <taxon>Turicibacteraceae</taxon>
        <taxon>Turicibacter</taxon>
    </lineage>
</organism>
<sequence length="68" mass="8172">MRRDSYLFTLYRNGHAENRTYDTITTDSEAYEMAEELEKCLKLDKVTIFRQHVEWHCIGEREDGELTI</sequence>
<dbReference type="Proteomes" id="UP000487649">
    <property type="component" value="Unassembled WGS sequence"/>
</dbReference>
<protein>
    <submittedName>
        <fullName evidence="1">Uncharacterized protein</fullName>
    </submittedName>
</protein>
<dbReference type="EMBL" id="WMQE01000041">
    <property type="protein sequence ID" value="MTK22519.1"/>
    <property type="molecule type" value="Genomic_DNA"/>
</dbReference>